<keyword evidence="3" id="KW-1185">Reference proteome</keyword>
<protein>
    <recommendedName>
        <fullName evidence="1">NYN domain-containing protein</fullName>
    </recommendedName>
</protein>
<gene>
    <name evidence="2" type="ORF">HCCG_00045</name>
</gene>
<proteinExistence type="predicted"/>
<reference evidence="3" key="1">
    <citation type="journal article" date="2014" name="Genome Announc.">
        <title>Draft genome sequences of six enterohepatic helicobacter species isolated from humans and one from rhesus macaques.</title>
        <authorList>
            <person name="Shen Z."/>
            <person name="Sheh A."/>
            <person name="Young S.K."/>
            <person name="Abouelliel A."/>
            <person name="Ward D.V."/>
            <person name="Earl A.M."/>
            <person name="Fox J.G."/>
        </authorList>
    </citation>
    <scope>NUCLEOTIDE SEQUENCE [LARGE SCALE GENOMIC DNA]</scope>
    <source>
        <strain evidence="3">CCUG 18818</strain>
    </source>
</reference>
<evidence type="ECO:0000313" key="2">
    <source>
        <dbReference type="EMBL" id="EFR45499.1"/>
    </source>
</evidence>
<evidence type="ECO:0000313" key="3">
    <source>
        <dbReference type="Proteomes" id="UP000005755"/>
    </source>
</evidence>
<dbReference type="InterPro" id="IPR021139">
    <property type="entry name" value="NYN"/>
</dbReference>
<feature type="non-terminal residue" evidence="2">
    <location>
        <position position="1"/>
    </location>
</feature>
<dbReference type="EMBL" id="DS990391">
    <property type="protein sequence ID" value="EFR45499.1"/>
    <property type="molecule type" value="Genomic_DNA"/>
</dbReference>
<evidence type="ECO:0000259" key="1">
    <source>
        <dbReference type="Pfam" id="PF01936"/>
    </source>
</evidence>
<organism evidence="2 3">
    <name type="scientific">Helicobacter cinaedi CCUG 18818 = ATCC BAA-847</name>
    <dbReference type="NCBI Taxonomy" id="537971"/>
    <lineage>
        <taxon>Bacteria</taxon>
        <taxon>Pseudomonadati</taxon>
        <taxon>Campylobacterota</taxon>
        <taxon>Epsilonproteobacteria</taxon>
        <taxon>Campylobacterales</taxon>
        <taxon>Helicobacteraceae</taxon>
        <taxon>Helicobacter</taxon>
    </lineage>
</organism>
<dbReference type="Gene3D" id="3.40.50.1010">
    <property type="entry name" value="5'-nuclease"/>
    <property type="match status" value="1"/>
</dbReference>
<accession>A0ABN0BA05</accession>
<feature type="domain" description="NYN" evidence="1">
    <location>
        <begin position="116"/>
        <end position="180"/>
    </location>
</feature>
<dbReference type="Proteomes" id="UP000005755">
    <property type="component" value="Unassembled WGS sequence"/>
</dbReference>
<name>A0ABN0BA05_9HELI</name>
<dbReference type="Pfam" id="PF01936">
    <property type="entry name" value="NYN"/>
    <property type="match status" value="1"/>
</dbReference>
<dbReference type="CDD" id="cd18722">
    <property type="entry name" value="PIN_NicB-like"/>
    <property type="match status" value="1"/>
</dbReference>
<sequence length="212" mass="24632">ENVRLEIQNIQRTHKDREKIIFNYNNIDNILKLFNSVLQENEKLYRTFFYSAEPLSLNDLLKNSSKNSHIYNAITKFRDENLQEYEKMEKLRGQILKLLHDISVSPYIALRLGELKMQGFTDRGKPNIVQKQVDMLMGLDISHVSYKRLVDKIIVFCKDTDIVPALKCARTNGIEVIVVDIAEGYKIGNKILKHSDCVREISLLEKFSDQGI</sequence>